<evidence type="ECO:0000256" key="3">
    <source>
        <dbReference type="ARBA" id="ARBA00016995"/>
    </source>
</evidence>
<dbReference type="STRING" id="307972.A0A2G8JI59"/>
<evidence type="ECO:0000256" key="13">
    <source>
        <dbReference type="SAM" id="MobiDB-lite"/>
    </source>
</evidence>
<feature type="domain" description="PHD-type" evidence="14">
    <location>
        <begin position="59"/>
        <end position="118"/>
    </location>
</feature>
<accession>A0A2G8JI59</accession>
<keyword evidence="16" id="KW-1185">Reference proteome</keyword>
<dbReference type="Gene3D" id="3.30.40.10">
    <property type="entry name" value="Zinc/RING finger domain, C3HC4 (zinc finger)"/>
    <property type="match status" value="1"/>
</dbReference>
<dbReference type="InterPro" id="IPR013083">
    <property type="entry name" value="Znf_RING/FYVE/PHD"/>
</dbReference>
<gene>
    <name evidence="15" type="ORF">BSL78_27744</name>
</gene>
<keyword evidence="5" id="KW-0677">Repeat</keyword>
<comment type="similarity">
    <text evidence="2">Belongs to the SAYP family.</text>
</comment>
<protein>
    <recommendedName>
        <fullName evidence="3">PHD finger protein 10</fullName>
    </recommendedName>
</protein>
<comment type="caution">
    <text evidence="15">The sequence shown here is derived from an EMBL/GenBank/DDBJ whole genome shotgun (WGS) entry which is preliminary data.</text>
</comment>
<evidence type="ECO:0000256" key="2">
    <source>
        <dbReference type="ARBA" id="ARBA00006097"/>
    </source>
</evidence>
<dbReference type="Proteomes" id="UP000230750">
    <property type="component" value="Unassembled WGS sequence"/>
</dbReference>
<dbReference type="AlphaFoldDB" id="A0A2G8JI59"/>
<dbReference type="InterPro" id="IPR038045">
    <property type="entry name" value="PHF10_PHD_finger_1"/>
</dbReference>
<evidence type="ECO:0000256" key="4">
    <source>
        <dbReference type="ARBA" id="ARBA00022723"/>
    </source>
</evidence>
<dbReference type="GO" id="GO:0008270">
    <property type="term" value="F:zinc ion binding"/>
    <property type="evidence" value="ECO:0007669"/>
    <property type="project" value="UniProtKB-KW"/>
</dbReference>
<sequence length="316" mass="35030">MQSVLPTPPRETPMISLQPAPMVSLAPPPPVTQVLSQLLQQKAIIPPKHIQYVPKDIPDAICGLCLKDRDCNRKGEPEELVHCSQCDNSGHPSCLEMSAALVCAIKTYPWQCMECKTCTLCGDPTHEDKMMFCDECDRGYHTFCVGLTELPTGLWACASCRCVPPARPLPPPPIEVMPAPLNGTPEAVTPALRASLDPDTPTNGLKRPAEPLPIGEEKEETVMTEIKTERAQAPTPPRPRRDIQRNIRQLLLRVDVKIEFISNLHPVGEGRDQNDLYPSERISNDLTRPPAKKRNTKKKPATDAVMKSSCEDILNW</sequence>
<dbReference type="InterPro" id="IPR011011">
    <property type="entry name" value="Znf_FYVE_PHD"/>
</dbReference>
<dbReference type="PANTHER" id="PTHR45888">
    <property type="entry name" value="HL01030P-RELATED"/>
    <property type="match status" value="1"/>
</dbReference>
<dbReference type="SMART" id="SM00249">
    <property type="entry name" value="PHD"/>
    <property type="match status" value="2"/>
</dbReference>
<evidence type="ECO:0000259" key="14">
    <source>
        <dbReference type="PROSITE" id="PS50016"/>
    </source>
</evidence>
<evidence type="ECO:0000256" key="11">
    <source>
        <dbReference type="ARBA" id="ARBA00023242"/>
    </source>
</evidence>
<dbReference type="InterPro" id="IPR001965">
    <property type="entry name" value="Znf_PHD"/>
</dbReference>
<dbReference type="InterPro" id="IPR019787">
    <property type="entry name" value="Znf_PHD-finger"/>
</dbReference>
<evidence type="ECO:0000313" key="16">
    <source>
        <dbReference type="Proteomes" id="UP000230750"/>
    </source>
</evidence>
<feature type="region of interest" description="Disordered" evidence="13">
    <location>
        <begin position="194"/>
        <end position="214"/>
    </location>
</feature>
<dbReference type="FunFam" id="3.30.40.10:FF:000202">
    <property type="entry name" value="PHD finger protein 10 isoform X1"/>
    <property type="match status" value="1"/>
</dbReference>
<keyword evidence="10" id="KW-0804">Transcription</keyword>
<dbReference type="GO" id="GO:0071564">
    <property type="term" value="C:npBAF complex"/>
    <property type="evidence" value="ECO:0007669"/>
    <property type="project" value="InterPro"/>
</dbReference>
<keyword evidence="9" id="KW-0805">Transcription regulation</keyword>
<dbReference type="Pfam" id="PF00628">
    <property type="entry name" value="PHD"/>
    <property type="match status" value="1"/>
</dbReference>
<comment type="subcellular location">
    <subcellularLocation>
        <location evidence="1">Nucleus</location>
    </subcellularLocation>
</comment>
<dbReference type="GO" id="GO:0071565">
    <property type="term" value="C:nBAF complex"/>
    <property type="evidence" value="ECO:0007669"/>
    <property type="project" value="TreeGrafter"/>
</dbReference>
<feature type="compositionally biased region" description="Basic residues" evidence="13">
    <location>
        <begin position="290"/>
        <end position="299"/>
    </location>
</feature>
<evidence type="ECO:0000256" key="5">
    <source>
        <dbReference type="ARBA" id="ARBA00022737"/>
    </source>
</evidence>
<dbReference type="InterPro" id="IPR019786">
    <property type="entry name" value="Zinc_finger_PHD-type_CS"/>
</dbReference>
<evidence type="ECO:0000256" key="10">
    <source>
        <dbReference type="ARBA" id="ARBA00023163"/>
    </source>
</evidence>
<evidence type="ECO:0000256" key="1">
    <source>
        <dbReference type="ARBA" id="ARBA00004123"/>
    </source>
</evidence>
<dbReference type="CDD" id="cd15528">
    <property type="entry name" value="PHD1_PHF10"/>
    <property type="match status" value="1"/>
</dbReference>
<evidence type="ECO:0000256" key="6">
    <source>
        <dbReference type="ARBA" id="ARBA00022771"/>
    </source>
</evidence>
<dbReference type="EMBL" id="MRZV01001904">
    <property type="protein sequence ID" value="PIK35432.1"/>
    <property type="molecule type" value="Genomic_DNA"/>
</dbReference>
<organism evidence="15 16">
    <name type="scientific">Stichopus japonicus</name>
    <name type="common">Sea cucumber</name>
    <dbReference type="NCBI Taxonomy" id="307972"/>
    <lineage>
        <taxon>Eukaryota</taxon>
        <taxon>Metazoa</taxon>
        <taxon>Echinodermata</taxon>
        <taxon>Eleutherozoa</taxon>
        <taxon>Echinozoa</taxon>
        <taxon>Holothuroidea</taxon>
        <taxon>Aspidochirotacea</taxon>
        <taxon>Aspidochirotida</taxon>
        <taxon>Stichopodidae</taxon>
        <taxon>Apostichopus</taxon>
    </lineage>
</organism>
<evidence type="ECO:0000256" key="8">
    <source>
        <dbReference type="ARBA" id="ARBA00022902"/>
    </source>
</evidence>
<dbReference type="PANTHER" id="PTHR45888:SF5">
    <property type="entry name" value="D4, ISOFORM A"/>
    <property type="match status" value="1"/>
</dbReference>
<keyword evidence="8" id="KW-0524">Neurogenesis</keyword>
<evidence type="ECO:0000256" key="7">
    <source>
        <dbReference type="ARBA" id="ARBA00022833"/>
    </source>
</evidence>
<name>A0A2G8JI59_STIJA</name>
<proteinExistence type="inferred from homology"/>
<evidence type="ECO:0000256" key="12">
    <source>
        <dbReference type="PROSITE-ProRule" id="PRU00146"/>
    </source>
</evidence>
<feature type="domain" description="PHD-type" evidence="14">
    <location>
        <begin position="115"/>
        <end position="163"/>
    </location>
</feature>
<dbReference type="SUPFAM" id="SSF57903">
    <property type="entry name" value="FYVE/PHD zinc finger"/>
    <property type="match status" value="2"/>
</dbReference>
<reference evidence="15 16" key="1">
    <citation type="journal article" date="2017" name="PLoS Biol.">
        <title>The sea cucumber genome provides insights into morphological evolution and visceral regeneration.</title>
        <authorList>
            <person name="Zhang X."/>
            <person name="Sun L."/>
            <person name="Yuan J."/>
            <person name="Sun Y."/>
            <person name="Gao Y."/>
            <person name="Zhang L."/>
            <person name="Li S."/>
            <person name="Dai H."/>
            <person name="Hamel J.F."/>
            <person name="Liu C."/>
            <person name="Yu Y."/>
            <person name="Liu S."/>
            <person name="Lin W."/>
            <person name="Guo K."/>
            <person name="Jin S."/>
            <person name="Xu P."/>
            <person name="Storey K.B."/>
            <person name="Huan P."/>
            <person name="Zhang T."/>
            <person name="Zhou Y."/>
            <person name="Zhang J."/>
            <person name="Lin C."/>
            <person name="Li X."/>
            <person name="Xing L."/>
            <person name="Huo D."/>
            <person name="Sun M."/>
            <person name="Wang L."/>
            <person name="Mercier A."/>
            <person name="Li F."/>
            <person name="Yang H."/>
            <person name="Xiang J."/>
        </authorList>
    </citation>
    <scope>NUCLEOTIDE SEQUENCE [LARGE SCALE GENOMIC DNA]</scope>
    <source>
        <strain evidence="15">Shaxun</strain>
        <tissue evidence="15">Muscle</tissue>
    </source>
</reference>
<evidence type="ECO:0000256" key="9">
    <source>
        <dbReference type="ARBA" id="ARBA00023015"/>
    </source>
</evidence>
<dbReference type="GO" id="GO:0007399">
    <property type="term" value="P:nervous system development"/>
    <property type="evidence" value="ECO:0007669"/>
    <property type="project" value="UniProtKB-KW"/>
</dbReference>
<keyword evidence="11" id="KW-0539">Nucleus</keyword>
<keyword evidence="7" id="KW-0862">Zinc</keyword>
<dbReference type="OrthoDB" id="1903104at2759"/>
<dbReference type="PROSITE" id="PS50016">
    <property type="entry name" value="ZF_PHD_2"/>
    <property type="match status" value="2"/>
</dbReference>
<evidence type="ECO:0000313" key="15">
    <source>
        <dbReference type="EMBL" id="PIK35432.1"/>
    </source>
</evidence>
<keyword evidence="4" id="KW-0479">Metal-binding</keyword>
<feature type="region of interest" description="Disordered" evidence="13">
    <location>
        <begin position="266"/>
        <end position="308"/>
    </location>
</feature>
<dbReference type="CDD" id="cd15529">
    <property type="entry name" value="PHD2_PHF10"/>
    <property type="match status" value="1"/>
</dbReference>
<dbReference type="PROSITE" id="PS01359">
    <property type="entry name" value="ZF_PHD_1"/>
    <property type="match status" value="1"/>
</dbReference>
<keyword evidence="6 12" id="KW-0863">Zinc-finger</keyword>